<proteinExistence type="predicted"/>
<accession>A0A923NBI7</accession>
<evidence type="ECO:0000313" key="2">
    <source>
        <dbReference type="EMBL" id="MBC5999121.1"/>
    </source>
</evidence>
<reference evidence="2" key="1">
    <citation type="submission" date="2020-08" db="EMBL/GenBank/DDBJ databases">
        <authorList>
            <person name="Liu C."/>
            <person name="Sun Q."/>
        </authorList>
    </citation>
    <scope>NUCLEOTIDE SEQUENCE</scope>
    <source>
        <strain evidence="2">BX16</strain>
    </source>
</reference>
<dbReference type="Proteomes" id="UP000644115">
    <property type="component" value="Unassembled WGS sequence"/>
</dbReference>
<keyword evidence="1" id="KW-1133">Transmembrane helix</keyword>
<dbReference type="RefSeq" id="WP_249286593.1">
    <property type="nucleotide sequence ID" value="NZ_JACRWC010000050.1"/>
</dbReference>
<comment type="caution">
    <text evidence="2">The sequence shown here is derived from an EMBL/GenBank/DDBJ whole genome shotgun (WGS) entry which is preliminary data.</text>
</comment>
<sequence>MNKKRFVSTALVFALFFVMLLSTIYIIAETEHDCVGDNCPVCSQISQCENVINTVSSAVSIAAVAAVFAYILMAGTVKITSQKPASTLISLKVQLTE</sequence>
<organism evidence="2 3">
    <name type="scientific">Lentihominibacter faecis</name>
    <dbReference type="NCBI Taxonomy" id="2764712"/>
    <lineage>
        <taxon>Bacteria</taxon>
        <taxon>Bacillati</taxon>
        <taxon>Bacillota</taxon>
        <taxon>Clostridia</taxon>
        <taxon>Peptostreptococcales</taxon>
        <taxon>Anaerovoracaceae</taxon>
        <taxon>Lentihominibacter</taxon>
    </lineage>
</organism>
<dbReference type="AlphaFoldDB" id="A0A923NBI7"/>
<keyword evidence="3" id="KW-1185">Reference proteome</keyword>
<protein>
    <submittedName>
        <fullName evidence="2">Uncharacterized protein</fullName>
    </submittedName>
</protein>
<evidence type="ECO:0000256" key="1">
    <source>
        <dbReference type="SAM" id="Phobius"/>
    </source>
</evidence>
<dbReference type="EMBL" id="JACRWC010000050">
    <property type="protein sequence ID" value="MBC5999121.1"/>
    <property type="molecule type" value="Genomic_DNA"/>
</dbReference>
<gene>
    <name evidence="2" type="ORF">H8876_03795</name>
</gene>
<name>A0A923NBI7_9FIRM</name>
<feature type="transmembrane region" description="Helical" evidence="1">
    <location>
        <begin position="55"/>
        <end position="73"/>
    </location>
</feature>
<feature type="transmembrane region" description="Helical" evidence="1">
    <location>
        <begin position="7"/>
        <end position="28"/>
    </location>
</feature>
<keyword evidence="1" id="KW-0472">Membrane</keyword>
<evidence type="ECO:0000313" key="3">
    <source>
        <dbReference type="Proteomes" id="UP000644115"/>
    </source>
</evidence>
<keyword evidence="1" id="KW-0812">Transmembrane</keyword>